<evidence type="ECO:0000313" key="2">
    <source>
        <dbReference type="EnsemblPlants" id="OGLUM03G33460.1"/>
    </source>
</evidence>
<accession>A0A0D9ZD00</accession>
<dbReference type="EnsemblPlants" id="OGLUM03G33460.1">
    <property type="protein sequence ID" value="OGLUM03G33460.1"/>
    <property type="gene ID" value="OGLUM03G33460"/>
</dbReference>
<feature type="region of interest" description="Disordered" evidence="1">
    <location>
        <begin position="143"/>
        <end position="163"/>
    </location>
</feature>
<organism evidence="2">
    <name type="scientific">Oryza glumipatula</name>
    <dbReference type="NCBI Taxonomy" id="40148"/>
    <lineage>
        <taxon>Eukaryota</taxon>
        <taxon>Viridiplantae</taxon>
        <taxon>Streptophyta</taxon>
        <taxon>Embryophyta</taxon>
        <taxon>Tracheophyta</taxon>
        <taxon>Spermatophyta</taxon>
        <taxon>Magnoliopsida</taxon>
        <taxon>Liliopsida</taxon>
        <taxon>Poales</taxon>
        <taxon>Poaceae</taxon>
        <taxon>BOP clade</taxon>
        <taxon>Oryzoideae</taxon>
        <taxon>Oryzeae</taxon>
        <taxon>Oryzinae</taxon>
        <taxon>Oryza</taxon>
    </lineage>
</organism>
<reference evidence="2" key="1">
    <citation type="submission" date="2015-04" db="UniProtKB">
        <authorList>
            <consortium name="EnsemblPlants"/>
        </authorList>
    </citation>
    <scope>IDENTIFICATION</scope>
</reference>
<evidence type="ECO:0000256" key="1">
    <source>
        <dbReference type="SAM" id="MobiDB-lite"/>
    </source>
</evidence>
<evidence type="ECO:0000313" key="3">
    <source>
        <dbReference type="Proteomes" id="UP000026961"/>
    </source>
</evidence>
<name>A0A0D9ZD00_9ORYZ</name>
<feature type="compositionally biased region" description="Low complexity" evidence="1">
    <location>
        <begin position="85"/>
        <end position="97"/>
    </location>
</feature>
<feature type="region of interest" description="Disordered" evidence="1">
    <location>
        <begin position="85"/>
        <end position="104"/>
    </location>
</feature>
<dbReference type="HOGENOM" id="CLU_1761611_0_0_1"/>
<dbReference type="Proteomes" id="UP000026961">
    <property type="component" value="Chromosome 3"/>
</dbReference>
<keyword evidence="3" id="KW-1185">Reference proteome</keyword>
<protein>
    <submittedName>
        <fullName evidence="2">Uncharacterized protein</fullName>
    </submittedName>
</protein>
<reference evidence="2" key="2">
    <citation type="submission" date="2018-05" db="EMBL/GenBank/DDBJ databases">
        <title>OgluRS3 (Oryza glumaepatula Reference Sequence Version 3).</title>
        <authorList>
            <person name="Zhang J."/>
            <person name="Kudrna D."/>
            <person name="Lee S."/>
            <person name="Talag J."/>
            <person name="Welchert J."/>
            <person name="Wing R.A."/>
        </authorList>
    </citation>
    <scope>NUCLEOTIDE SEQUENCE [LARGE SCALE GENOMIC DNA]</scope>
</reference>
<feature type="compositionally biased region" description="Acidic residues" evidence="1">
    <location>
        <begin position="147"/>
        <end position="163"/>
    </location>
</feature>
<dbReference type="Gramene" id="OGLUM03G33460.1">
    <property type="protein sequence ID" value="OGLUM03G33460.1"/>
    <property type="gene ID" value="OGLUM03G33460"/>
</dbReference>
<sequence>METAVVFGGEQLEAERVVEDGEAESGIDGGVGGGRGWIRRRMRTDPARRLPLPPLVSLPRGDGDRVWIRRRWRRLRVDRVAAASSCGGFEGSGSSRSYPVAAAPPSPEWRLTAASLPWCWQQLPAPLAAPHLPDVEPTLLVYKDGESIDEEEDEEEEEEGIER</sequence>
<proteinExistence type="predicted"/>
<dbReference type="AlphaFoldDB" id="A0A0D9ZD00"/>